<comment type="caution">
    <text evidence="14">The sequence shown here is derived from an EMBL/GenBank/DDBJ whole genome shotgun (WGS) entry which is preliminary data.</text>
</comment>
<keyword evidence="6" id="KW-0963">Cytoplasm</keyword>
<dbReference type="EMBL" id="AZGY01000016">
    <property type="protein sequence ID" value="KZZ92051.1"/>
    <property type="molecule type" value="Genomic_DNA"/>
</dbReference>
<evidence type="ECO:0000256" key="1">
    <source>
        <dbReference type="ARBA" id="ARBA00004123"/>
    </source>
</evidence>
<dbReference type="InterPro" id="IPR016181">
    <property type="entry name" value="Acyl_CoA_acyltransferase"/>
</dbReference>
<dbReference type="SUPFAM" id="SSF55729">
    <property type="entry name" value="Acyl-CoA N-acyltransferases (Nat)"/>
    <property type="match status" value="1"/>
</dbReference>
<evidence type="ECO:0000256" key="11">
    <source>
        <dbReference type="ARBA" id="ARBA00049524"/>
    </source>
</evidence>
<gene>
    <name evidence="14" type="ORF">AAL_06261</name>
</gene>
<evidence type="ECO:0000313" key="15">
    <source>
        <dbReference type="Proteomes" id="UP000078544"/>
    </source>
</evidence>
<dbReference type="PROSITE" id="PS51186">
    <property type="entry name" value="GNAT"/>
    <property type="match status" value="1"/>
</dbReference>
<comment type="catalytic activity">
    <reaction evidence="11">
        <text>N-terminal L-seryl-[histone H4] + acetyl-CoA = N-terminal N(alpha)-acetyl-L-seryl-[histone H4] + CoA + H(+)</text>
        <dbReference type="Rhea" id="RHEA:50596"/>
        <dbReference type="Rhea" id="RHEA-COMP:12740"/>
        <dbReference type="Rhea" id="RHEA-COMP:12743"/>
        <dbReference type="ChEBI" id="CHEBI:15378"/>
        <dbReference type="ChEBI" id="CHEBI:57287"/>
        <dbReference type="ChEBI" id="CHEBI:57288"/>
        <dbReference type="ChEBI" id="CHEBI:64738"/>
        <dbReference type="ChEBI" id="CHEBI:83690"/>
        <dbReference type="EC" id="2.3.1.257"/>
    </reaction>
</comment>
<evidence type="ECO:0000256" key="8">
    <source>
        <dbReference type="ARBA" id="ARBA00023242"/>
    </source>
</evidence>
<dbReference type="EC" id="2.3.1.257" evidence="4"/>
<keyword evidence="15" id="KW-1185">Reference proteome</keyword>
<feature type="region of interest" description="Disordered" evidence="12">
    <location>
        <begin position="110"/>
        <end position="130"/>
    </location>
</feature>
<evidence type="ECO:0000256" key="10">
    <source>
        <dbReference type="ARBA" id="ARBA00047821"/>
    </source>
</evidence>
<name>A0A167Z1Z0_9HYPO</name>
<evidence type="ECO:0000256" key="2">
    <source>
        <dbReference type="ARBA" id="ARBA00004496"/>
    </source>
</evidence>
<evidence type="ECO:0000256" key="4">
    <source>
        <dbReference type="ARBA" id="ARBA00012950"/>
    </source>
</evidence>
<keyword evidence="9" id="KW-0012">Acyltransferase</keyword>
<evidence type="ECO:0000256" key="5">
    <source>
        <dbReference type="ARBA" id="ARBA00015043"/>
    </source>
</evidence>
<evidence type="ECO:0000256" key="3">
    <source>
        <dbReference type="ARBA" id="ARBA00008870"/>
    </source>
</evidence>
<dbReference type="Pfam" id="PF00583">
    <property type="entry name" value="Acetyltransf_1"/>
    <property type="match status" value="1"/>
</dbReference>
<comment type="catalytic activity">
    <reaction evidence="10">
        <text>N-terminal L-seryl-[histone H2A] + acetyl-CoA = N-terminal N(alpha)-acetyl-L-seryl-[histone H2A] + CoA + H(+)</text>
        <dbReference type="Rhea" id="RHEA:50600"/>
        <dbReference type="Rhea" id="RHEA-COMP:12742"/>
        <dbReference type="Rhea" id="RHEA-COMP:12744"/>
        <dbReference type="ChEBI" id="CHEBI:15378"/>
        <dbReference type="ChEBI" id="CHEBI:57287"/>
        <dbReference type="ChEBI" id="CHEBI:57288"/>
        <dbReference type="ChEBI" id="CHEBI:64738"/>
        <dbReference type="ChEBI" id="CHEBI:83690"/>
        <dbReference type="EC" id="2.3.1.257"/>
    </reaction>
</comment>
<dbReference type="STRING" id="1081109.A0A167Z1Z0"/>
<evidence type="ECO:0000256" key="12">
    <source>
        <dbReference type="SAM" id="MobiDB-lite"/>
    </source>
</evidence>
<dbReference type="PANTHER" id="PTHR20531:SF1">
    <property type="entry name" value="N-ALPHA-ACETYLTRANSFERASE 40"/>
    <property type="match status" value="1"/>
</dbReference>
<organism evidence="14 15">
    <name type="scientific">Moelleriella libera RCEF 2490</name>
    <dbReference type="NCBI Taxonomy" id="1081109"/>
    <lineage>
        <taxon>Eukaryota</taxon>
        <taxon>Fungi</taxon>
        <taxon>Dikarya</taxon>
        <taxon>Ascomycota</taxon>
        <taxon>Pezizomycotina</taxon>
        <taxon>Sordariomycetes</taxon>
        <taxon>Hypocreomycetidae</taxon>
        <taxon>Hypocreales</taxon>
        <taxon>Clavicipitaceae</taxon>
        <taxon>Moelleriella</taxon>
    </lineage>
</organism>
<dbReference type="GO" id="GO:0005737">
    <property type="term" value="C:cytoplasm"/>
    <property type="evidence" value="ECO:0007669"/>
    <property type="project" value="UniProtKB-SubCell"/>
</dbReference>
<keyword evidence="7 14" id="KW-0808">Transferase</keyword>
<protein>
    <recommendedName>
        <fullName evidence="5">N-alpha-acetyltransferase 40</fullName>
        <ecNumber evidence="4">2.3.1.257</ecNumber>
    </recommendedName>
</protein>
<sequence>MRRWLNQDTAADPIQAVNCKSDPDFLTAFLPNFPREWTHPRTQVRYQIRFAGARALTAAELDTCLNLVEQTSGHDYRQSSLRWHPAAKRREMRSQELRYILINAAAAASDDGSDAVEGSGHDGPRQPQQQQRQIQGFASFMPTYEAGWPVVYCYEIHLGAELKGTGLGKLLMDQVIAAGENMAAVEKIMLTCFTSNVHARAFYDRLGFGVDESSPAERTLRGKVVVPDYVILSKATKRALPQQADMSATNHQ</sequence>
<dbReference type="GO" id="GO:1990189">
    <property type="term" value="F:protein N-terminal-serine acetyltransferase activity"/>
    <property type="evidence" value="ECO:0007669"/>
    <property type="project" value="UniProtKB-EC"/>
</dbReference>
<dbReference type="GO" id="GO:0010485">
    <property type="term" value="F:histone H4 acetyltransferase activity"/>
    <property type="evidence" value="ECO:0007669"/>
    <property type="project" value="InterPro"/>
</dbReference>
<feature type="domain" description="N-acetyltransferase" evidence="13">
    <location>
        <begin position="87"/>
        <end position="236"/>
    </location>
</feature>
<comment type="similarity">
    <text evidence="3">Belongs to the acetyltransferase family. NAA40 subfamily.</text>
</comment>
<dbReference type="InterPro" id="IPR039949">
    <property type="entry name" value="NAA40"/>
</dbReference>
<accession>A0A167Z1Z0</accession>
<dbReference type="OrthoDB" id="424551at2759"/>
<proteinExistence type="inferred from homology"/>
<keyword evidence="8" id="KW-0539">Nucleus</keyword>
<reference evidence="14 15" key="1">
    <citation type="journal article" date="2016" name="Genome Biol. Evol.">
        <title>Divergent and convergent evolution of fungal pathogenicity.</title>
        <authorList>
            <person name="Shang Y."/>
            <person name="Xiao G."/>
            <person name="Zheng P."/>
            <person name="Cen K."/>
            <person name="Zhan S."/>
            <person name="Wang C."/>
        </authorList>
    </citation>
    <scope>NUCLEOTIDE SEQUENCE [LARGE SCALE GENOMIC DNA]</scope>
    <source>
        <strain evidence="14 15">RCEF 2490</strain>
    </source>
</reference>
<dbReference type="Proteomes" id="UP000078544">
    <property type="component" value="Unassembled WGS sequence"/>
</dbReference>
<evidence type="ECO:0000256" key="6">
    <source>
        <dbReference type="ARBA" id="ARBA00022490"/>
    </source>
</evidence>
<comment type="subcellular location">
    <subcellularLocation>
        <location evidence="2">Cytoplasm</location>
    </subcellularLocation>
    <subcellularLocation>
        <location evidence="1">Nucleus</location>
    </subcellularLocation>
</comment>
<evidence type="ECO:0000256" key="9">
    <source>
        <dbReference type="ARBA" id="ARBA00023315"/>
    </source>
</evidence>
<dbReference type="Gene3D" id="3.40.630.30">
    <property type="match status" value="1"/>
</dbReference>
<evidence type="ECO:0000256" key="7">
    <source>
        <dbReference type="ARBA" id="ARBA00022679"/>
    </source>
</evidence>
<evidence type="ECO:0000313" key="14">
    <source>
        <dbReference type="EMBL" id="KZZ92051.1"/>
    </source>
</evidence>
<evidence type="ECO:0000259" key="13">
    <source>
        <dbReference type="PROSITE" id="PS51186"/>
    </source>
</evidence>
<dbReference type="PANTHER" id="PTHR20531">
    <property type="entry name" value="N-ALPHA-ACETYLTRANSFERASE 40"/>
    <property type="match status" value="1"/>
</dbReference>
<dbReference type="GO" id="GO:0043998">
    <property type="term" value="F:histone H2A acetyltransferase activity"/>
    <property type="evidence" value="ECO:0007669"/>
    <property type="project" value="InterPro"/>
</dbReference>
<dbReference type="AlphaFoldDB" id="A0A167Z1Z0"/>
<dbReference type="InterPro" id="IPR000182">
    <property type="entry name" value="GNAT_dom"/>
</dbReference>
<dbReference type="GO" id="GO:0005634">
    <property type="term" value="C:nucleus"/>
    <property type="evidence" value="ECO:0007669"/>
    <property type="project" value="UniProtKB-SubCell"/>
</dbReference>